<organism evidence="4 5">
    <name type="scientific">Saitoella complicata (strain BCRC 22490 / CBS 7301 / JCM 7358 / NBRC 10748 / NRRL Y-17804)</name>
    <dbReference type="NCBI Taxonomy" id="698492"/>
    <lineage>
        <taxon>Eukaryota</taxon>
        <taxon>Fungi</taxon>
        <taxon>Dikarya</taxon>
        <taxon>Ascomycota</taxon>
        <taxon>Taphrinomycotina</taxon>
        <taxon>Taphrinomycotina incertae sedis</taxon>
        <taxon>Saitoella</taxon>
    </lineage>
</organism>
<comment type="caution">
    <text evidence="4">The sequence shown here is derived from an EMBL/GenBank/DDBJ whole genome shotgun (WGS) entry which is preliminary data.</text>
</comment>
<evidence type="ECO:0000313" key="4">
    <source>
        <dbReference type="EMBL" id="GAO51349.1"/>
    </source>
</evidence>
<dbReference type="InterPro" id="IPR027267">
    <property type="entry name" value="AH/BAR_dom_sf"/>
</dbReference>
<dbReference type="OMA" id="NRWLGKG"/>
<dbReference type="FunFam" id="1.20.1270.60:FF:000005">
    <property type="entry name" value="Sphingolipid long chain base-responsive pil1"/>
    <property type="match status" value="1"/>
</dbReference>
<gene>
    <name evidence="4" type="ORF">G7K_5451-t1</name>
</gene>
<dbReference type="GO" id="GO:0006897">
    <property type="term" value="P:endocytosis"/>
    <property type="evidence" value="ECO:0007669"/>
    <property type="project" value="TreeGrafter"/>
</dbReference>
<feature type="region of interest" description="Disordered" evidence="3">
    <location>
        <begin position="92"/>
        <end position="147"/>
    </location>
</feature>
<accession>A0A0E9NNC9</accession>
<dbReference type="InterPro" id="IPR028245">
    <property type="entry name" value="PIL1/LSP1"/>
</dbReference>
<reference evidence="4 5" key="1">
    <citation type="journal article" date="2011" name="J. Gen. Appl. Microbiol.">
        <title>Draft genome sequencing of the enigmatic yeast Saitoella complicata.</title>
        <authorList>
            <person name="Nishida H."/>
            <person name="Hamamoto M."/>
            <person name="Sugiyama J."/>
        </authorList>
    </citation>
    <scope>NUCLEOTIDE SEQUENCE [LARGE SCALE GENOMIC DNA]</scope>
    <source>
        <strain evidence="4 5">NRRL Y-17804</strain>
    </source>
</reference>
<dbReference type="Pfam" id="PF13805">
    <property type="entry name" value="Pil1"/>
    <property type="match status" value="1"/>
</dbReference>
<name>A0A0E9NNC9_SAICN</name>
<evidence type="ECO:0000256" key="2">
    <source>
        <dbReference type="ARBA" id="ARBA00053166"/>
    </source>
</evidence>
<protein>
    <recommendedName>
        <fullName evidence="6">Sphingolipid long chain base-responsive protein PIL1</fullName>
    </recommendedName>
</protein>
<evidence type="ECO:0000256" key="1">
    <source>
        <dbReference type="ARBA" id="ARBA00022553"/>
    </source>
</evidence>
<dbReference type="PANTHER" id="PTHR31962">
    <property type="entry name" value="SPHINGOLIPID LONG CHAIN BASE-RESPONSIVE PROTEIN PIL1"/>
    <property type="match status" value="1"/>
</dbReference>
<dbReference type="Gene3D" id="1.20.1270.60">
    <property type="entry name" value="Arfaptin homology (AH) domain/BAR domain"/>
    <property type="match status" value="1"/>
</dbReference>
<dbReference type="AlphaFoldDB" id="A0A0E9NNC9"/>
<keyword evidence="1" id="KW-0597">Phosphoprotein</keyword>
<dbReference type="GO" id="GO:0008289">
    <property type="term" value="F:lipid binding"/>
    <property type="evidence" value="ECO:0007669"/>
    <property type="project" value="TreeGrafter"/>
</dbReference>
<dbReference type="STRING" id="698492.A0A0E9NNC9"/>
<dbReference type="GO" id="GO:0005886">
    <property type="term" value="C:plasma membrane"/>
    <property type="evidence" value="ECO:0007669"/>
    <property type="project" value="TreeGrafter"/>
</dbReference>
<dbReference type="GO" id="GO:0036286">
    <property type="term" value="C:eisosome filament"/>
    <property type="evidence" value="ECO:0007669"/>
    <property type="project" value="TreeGrafter"/>
</dbReference>
<feature type="compositionally biased region" description="Low complexity" evidence="3">
    <location>
        <begin position="121"/>
        <end position="132"/>
    </location>
</feature>
<proteinExistence type="predicted"/>
<evidence type="ECO:0000313" key="5">
    <source>
        <dbReference type="Proteomes" id="UP000033140"/>
    </source>
</evidence>
<reference evidence="4 5" key="3">
    <citation type="journal article" date="2015" name="Genome Announc.">
        <title>Draft Genome Sequence of the Archiascomycetous Yeast Saitoella complicata.</title>
        <authorList>
            <person name="Yamauchi K."/>
            <person name="Kondo S."/>
            <person name="Hamamoto M."/>
            <person name="Takahashi Y."/>
            <person name="Ogura Y."/>
            <person name="Hayashi T."/>
            <person name="Nishida H."/>
        </authorList>
    </citation>
    <scope>NUCLEOTIDE SEQUENCE [LARGE SCALE GENOMIC DNA]</scope>
    <source>
        <strain evidence="4 5">NRRL Y-17804</strain>
    </source>
</reference>
<keyword evidence="5" id="KW-1185">Reference proteome</keyword>
<reference evidence="4 5" key="2">
    <citation type="journal article" date="2014" name="J. Gen. Appl. Microbiol.">
        <title>The early diverging ascomycetous budding yeast Saitoella complicata has three histone deacetylases belonging to the Clr6, Hos2, and Rpd3 lineages.</title>
        <authorList>
            <person name="Nishida H."/>
            <person name="Matsumoto T."/>
            <person name="Kondo S."/>
            <person name="Hamamoto M."/>
            <person name="Yoshikawa H."/>
        </authorList>
    </citation>
    <scope>NUCLEOTIDE SEQUENCE [LARGE SCALE GENOMIC DNA]</scope>
    <source>
        <strain evidence="4 5">NRRL Y-17804</strain>
    </source>
</reference>
<sequence>MVGCNGARNVTRGSPPSSPTKCGATYVRRPSYSPRALRRASVFLDTYVFDSSRSRPLRWKLPSSSSADVILSYKAERLHRWSFLAGRPTSRTALTAPPLEHTIRKTQNQQPNTMHRSYSLRSARAPTASQQQAPPPPPSSTKSRFFSNPLSHTWRKTTAANSMGPELSRKLALLVKLEKNVMRSYELVGRERKEVAKQISIWGEETDDDVSDVTDKLGVLIFEIGELEDQFIDHYDQYRLTMKSIRNIEASVQPSRDRKAKLLDQIAHLKHKDPESDKIIVMEQELVRAEAESLVAEAQLSNITREKVKTAFGYQFDALREHAEKLAIIANYGKHLLDLIDDQPVTPGETRAAYDGYEASRQIIIDCENSLAQWTSQTASVRPSLSVRRRQMMQEGGVQLEDQPLQRESSLWVPAEQHANGPATLNEPAQLGERVHEERVVEEATA</sequence>
<dbReference type="Proteomes" id="UP000033140">
    <property type="component" value="Unassembled WGS sequence"/>
</dbReference>
<evidence type="ECO:0000256" key="3">
    <source>
        <dbReference type="SAM" id="MobiDB-lite"/>
    </source>
</evidence>
<evidence type="ECO:0008006" key="6">
    <source>
        <dbReference type="Google" id="ProtNLM"/>
    </source>
</evidence>
<dbReference type="EMBL" id="BACD03000044">
    <property type="protein sequence ID" value="GAO51349.1"/>
    <property type="molecule type" value="Genomic_DNA"/>
</dbReference>
<dbReference type="GO" id="GO:0070941">
    <property type="term" value="P:eisosome assembly"/>
    <property type="evidence" value="ECO:0007669"/>
    <property type="project" value="TreeGrafter"/>
</dbReference>
<feature type="region of interest" description="Disordered" evidence="3">
    <location>
        <begin position="1"/>
        <end position="26"/>
    </location>
</feature>
<comment type="function">
    <text evidence="2">Negative regulator of cell wall integrity (CWI) in unstressed cells, probably by inhibiting protein kinase ksg1/ppk21 activity and regulating their downstream CWI pathways pck2-MAP kinase pathway and protein kinase gad8 pathway. Activity may be regulated by the transient increase of sphingolipid long chain bases (LCBs) during heat stress.</text>
</comment>
<dbReference type="PANTHER" id="PTHR31962:SF1">
    <property type="entry name" value="SPHINGOLIPID LONG CHAIN BASE-RESPONSIVE PROTEIN PIL1"/>
    <property type="match status" value="1"/>
</dbReference>
<feature type="compositionally biased region" description="Polar residues" evidence="3">
    <location>
        <begin position="105"/>
        <end position="120"/>
    </location>
</feature>